<keyword evidence="3" id="KW-1185">Reference proteome</keyword>
<gene>
    <name evidence="2" type="ORF">GCM10022419_118400</name>
</gene>
<comment type="caution">
    <text evidence="2">The sequence shown here is derived from an EMBL/GenBank/DDBJ whole genome shotgun (WGS) entry which is preliminary data.</text>
</comment>
<dbReference type="EMBL" id="BAABDQ010000050">
    <property type="protein sequence ID" value="GAA3613608.1"/>
    <property type="molecule type" value="Genomic_DNA"/>
</dbReference>
<dbReference type="Proteomes" id="UP001500630">
    <property type="component" value="Unassembled WGS sequence"/>
</dbReference>
<feature type="region of interest" description="Disordered" evidence="1">
    <location>
        <begin position="53"/>
        <end position="122"/>
    </location>
</feature>
<name>A0ABP6ZPL6_9ACTN</name>
<evidence type="ECO:0000313" key="3">
    <source>
        <dbReference type="Proteomes" id="UP001500630"/>
    </source>
</evidence>
<feature type="compositionally biased region" description="Basic and acidic residues" evidence="1">
    <location>
        <begin position="106"/>
        <end position="115"/>
    </location>
</feature>
<reference evidence="3" key="1">
    <citation type="journal article" date="2019" name="Int. J. Syst. Evol. Microbiol.">
        <title>The Global Catalogue of Microorganisms (GCM) 10K type strain sequencing project: providing services to taxonomists for standard genome sequencing and annotation.</title>
        <authorList>
            <consortium name="The Broad Institute Genomics Platform"/>
            <consortium name="The Broad Institute Genome Sequencing Center for Infectious Disease"/>
            <person name="Wu L."/>
            <person name="Ma J."/>
        </authorList>
    </citation>
    <scope>NUCLEOTIDE SEQUENCE [LARGE SCALE GENOMIC DNA]</scope>
    <source>
        <strain evidence="3">JCM 17326</strain>
    </source>
</reference>
<proteinExistence type="predicted"/>
<protein>
    <submittedName>
        <fullName evidence="2">Uncharacterized protein</fullName>
    </submittedName>
</protein>
<evidence type="ECO:0000256" key="1">
    <source>
        <dbReference type="SAM" id="MobiDB-lite"/>
    </source>
</evidence>
<accession>A0ABP6ZPL6</accession>
<sequence length="122" mass="12944">MPRRPPSCGLLAFNDVCATARRAGAAERAAADGTGAVRRTALTVTQTIAPRIGRTAPAGHRGACDTGAPPLNLPRRGQAGLDVGWETAARGGTRRREMTAPASSPERPRHRDQLTRKKRIIS</sequence>
<evidence type="ECO:0000313" key="2">
    <source>
        <dbReference type="EMBL" id="GAA3613608.1"/>
    </source>
</evidence>
<organism evidence="2 3">
    <name type="scientific">Nonomuraea rosea</name>
    <dbReference type="NCBI Taxonomy" id="638574"/>
    <lineage>
        <taxon>Bacteria</taxon>
        <taxon>Bacillati</taxon>
        <taxon>Actinomycetota</taxon>
        <taxon>Actinomycetes</taxon>
        <taxon>Streptosporangiales</taxon>
        <taxon>Streptosporangiaceae</taxon>
        <taxon>Nonomuraea</taxon>
    </lineage>
</organism>